<dbReference type="AlphaFoldDB" id="A0A087CPP8"/>
<sequence length="49" mass="5707">MRHPNILGHQLRARVCAAARVQCYFFCCSVWCLCLRACLYAVYSVFESF</sequence>
<proteinExistence type="predicted"/>
<keyword evidence="1" id="KW-0472">Membrane</keyword>
<name>A0A087CPP8_BIFRU</name>
<evidence type="ECO:0000313" key="2">
    <source>
        <dbReference type="EMBL" id="KFI85248.1"/>
    </source>
</evidence>
<evidence type="ECO:0000256" key="1">
    <source>
        <dbReference type="SAM" id="Phobius"/>
    </source>
</evidence>
<organism evidence="2 3">
    <name type="scientific">Bifidobacterium ruminantium</name>
    <dbReference type="NCBI Taxonomy" id="78346"/>
    <lineage>
        <taxon>Bacteria</taxon>
        <taxon>Bacillati</taxon>
        <taxon>Actinomycetota</taxon>
        <taxon>Actinomycetes</taxon>
        <taxon>Bifidobacteriales</taxon>
        <taxon>Bifidobacteriaceae</taxon>
        <taxon>Bifidobacterium</taxon>
    </lineage>
</organism>
<gene>
    <name evidence="2" type="ORF">BRUM_1912</name>
</gene>
<keyword evidence="1" id="KW-1133">Transmembrane helix</keyword>
<keyword evidence="1" id="KW-0812">Transmembrane</keyword>
<dbReference type="EMBL" id="JGZL01000018">
    <property type="protein sequence ID" value="KFI85248.1"/>
    <property type="molecule type" value="Genomic_DNA"/>
</dbReference>
<evidence type="ECO:0000313" key="3">
    <source>
        <dbReference type="Proteomes" id="UP000029078"/>
    </source>
</evidence>
<dbReference type="Proteomes" id="UP000029078">
    <property type="component" value="Unassembled WGS sequence"/>
</dbReference>
<keyword evidence="3" id="KW-1185">Reference proteome</keyword>
<feature type="transmembrane region" description="Helical" evidence="1">
    <location>
        <begin position="21"/>
        <end position="43"/>
    </location>
</feature>
<protein>
    <submittedName>
        <fullName evidence="2">Uncharacterized protein</fullName>
    </submittedName>
</protein>
<accession>A0A087CPP8</accession>
<reference evidence="2 3" key="1">
    <citation type="submission" date="2014-03" db="EMBL/GenBank/DDBJ databases">
        <title>Genomics of Bifidobacteria.</title>
        <authorList>
            <person name="Ventura M."/>
            <person name="Milani C."/>
            <person name="Lugli G.A."/>
        </authorList>
    </citation>
    <scope>NUCLEOTIDE SEQUENCE [LARGE SCALE GENOMIC DNA]</scope>
    <source>
        <strain evidence="2 3">LMG 21811</strain>
    </source>
</reference>
<comment type="caution">
    <text evidence="2">The sequence shown here is derived from an EMBL/GenBank/DDBJ whole genome shotgun (WGS) entry which is preliminary data.</text>
</comment>